<feature type="domain" description="Macro" evidence="1">
    <location>
        <begin position="1"/>
        <end position="175"/>
    </location>
</feature>
<dbReference type="AlphaFoldDB" id="A0A0R1VP24"/>
<dbReference type="PANTHER" id="PTHR11106:SF27">
    <property type="entry name" value="MACRO DOMAIN-CONTAINING PROTEIN"/>
    <property type="match status" value="1"/>
</dbReference>
<reference evidence="2 3" key="1">
    <citation type="journal article" date="2015" name="Genome Announc.">
        <title>Expanding the biotechnology potential of lactobacilli through comparative genomics of 213 strains and associated genera.</title>
        <authorList>
            <person name="Sun Z."/>
            <person name="Harris H.M."/>
            <person name="McCann A."/>
            <person name="Guo C."/>
            <person name="Argimon S."/>
            <person name="Zhang W."/>
            <person name="Yang X."/>
            <person name="Jeffery I.B."/>
            <person name="Cooney J.C."/>
            <person name="Kagawa T.F."/>
            <person name="Liu W."/>
            <person name="Song Y."/>
            <person name="Salvetti E."/>
            <person name="Wrobel A."/>
            <person name="Rasinkangas P."/>
            <person name="Parkhill J."/>
            <person name="Rea M.C."/>
            <person name="O'Sullivan O."/>
            <person name="Ritari J."/>
            <person name="Douillard F.P."/>
            <person name="Paul Ross R."/>
            <person name="Yang R."/>
            <person name="Briner A.E."/>
            <person name="Felis G.E."/>
            <person name="de Vos W.M."/>
            <person name="Barrangou R."/>
            <person name="Klaenhammer T.R."/>
            <person name="Caufield P.W."/>
            <person name="Cui Y."/>
            <person name="Zhang H."/>
            <person name="O'Toole P.W."/>
        </authorList>
    </citation>
    <scope>NUCLEOTIDE SEQUENCE [LARGE SCALE GENOMIC DNA]</scope>
    <source>
        <strain evidence="2 3">DSM 18630</strain>
    </source>
</reference>
<dbReference type="Proteomes" id="UP000051451">
    <property type="component" value="Unassembled WGS sequence"/>
</dbReference>
<organism evidence="2 3">
    <name type="scientific">Liquorilactobacillus ghanensis DSM 18630</name>
    <dbReference type="NCBI Taxonomy" id="1423750"/>
    <lineage>
        <taxon>Bacteria</taxon>
        <taxon>Bacillati</taxon>
        <taxon>Bacillota</taxon>
        <taxon>Bacilli</taxon>
        <taxon>Lactobacillales</taxon>
        <taxon>Lactobacillaceae</taxon>
        <taxon>Liquorilactobacillus</taxon>
    </lineage>
</organism>
<dbReference type="RefSeq" id="WP_057872504.1">
    <property type="nucleotide sequence ID" value="NZ_AZGB01000027.1"/>
</dbReference>
<dbReference type="InterPro" id="IPR002589">
    <property type="entry name" value="Macro_dom"/>
</dbReference>
<protein>
    <submittedName>
        <fullName evidence="2">RNase III regulator YmdB</fullName>
    </submittedName>
</protein>
<dbReference type="CDD" id="cd02908">
    <property type="entry name" value="Macro_OAADPr_deacetylase"/>
    <property type="match status" value="1"/>
</dbReference>
<dbReference type="NCBIfam" id="NF001664">
    <property type="entry name" value="PRK00431.1-6"/>
    <property type="match status" value="1"/>
</dbReference>
<sequence length="176" mass="19431">MPFFSQQLELRQGDITKLACDVIVNAANSSLMGGGGVDGAIHQAAGPQLAVACRQLHGCRTGEAKITPGFDLPAKYIIHTVGPRYRDNKKTAAQLLAACYRNSLDLAAQYQARQIAFPAIATGIYGYPLAEAIPIAVLTIQKWLNQHKNKQLQVIFCCYDHLTYQNYQTYLEKFVK</sequence>
<dbReference type="STRING" id="1423750.FC89_GL002134"/>
<evidence type="ECO:0000313" key="3">
    <source>
        <dbReference type="Proteomes" id="UP000051451"/>
    </source>
</evidence>
<gene>
    <name evidence="2" type="ORF">FC89_GL002134</name>
</gene>
<proteinExistence type="predicted"/>
<evidence type="ECO:0000313" key="2">
    <source>
        <dbReference type="EMBL" id="KRM04454.1"/>
    </source>
</evidence>
<dbReference type="PROSITE" id="PS51154">
    <property type="entry name" value="MACRO"/>
    <property type="match status" value="1"/>
</dbReference>
<dbReference type="Pfam" id="PF01661">
    <property type="entry name" value="Macro"/>
    <property type="match status" value="1"/>
</dbReference>
<dbReference type="Gene3D" id="3.40.220.10">
    <property type="entry name" value="Leucine Aminopeptidase, subunit E, domain 1"/>
    <property type="match status" value="1"/>
</dbReference>
<evidence type="ECO:0000259" key="1">
    <source>
        <dbReference type="PROSITE" id="PS51154"/>
    </source>
</evidence>
<dbReference type="InterPro" id="IPR043472">
    <property type="entry name" value="Macro_dom-like"/>
</dbReference>
<dbReference type="PATRIC" id="fig|1423750.3.peg.2175"/>
<comment type="caution">
    <text evidence="2">The sequence shown here is derived from an EMBL/GenBank/DDBJ whole genome shotgun (WGS) entry which is preliminary data.</text>
</comment>
<dbReference type="SUPFAM" id="SSF52949">
    <property type="entry name" value="Macro domain-like"/>
    <property type="match status" value="1"/>
</dbReference>
<dbReference type="PANTHER" id="PTHR11106">
    <property type="entry name" value="GANGLIOSIDE INDUCED DIFFERENTIATION ASSOCIATED PROTEIN 2-RELATED"/>
    <property type="match status" value="1"/>
</dbReference>
<dbReference type="EMBL" id="AZGB01000027">
    <property type="protein sequence ID" value="KRM04454.1"/>
    <property type="molecule type" value="Genomic_DNA"/>
</dbReference>
<accession>A0A0R1VP24</accession>
<keyword evidence="3" id="KW-1185">Reference proteome</keyword>
<dbReference type="SMART" id="SM00506">
    <property type="entry name" value="A1pp"/>
    <property type="match status" value="1"/>
</dbReference>
<name>A0A0R1VP24_9LACO</name>
<dbReference type="GeneID" id="98319803"/>